<dbReference type="EMBL" id="JABANE010000110">
    <property type="protein sequence ID" value="NME71705.1"/>
    <property type="molecule type" value="Genomic_DNA"/>
</dbReference>
<evidence type="ECO:0000313" key="2">
    <source>
        <dbReference type="Proteomes" id="UP000576082"/>
    </source>
</evidence>
<accession>A0A7X9RZS6</accession>
<evidence type="ECO:0000313" key="1">
    <source>
        <dbReference type="EMBL" id="NME71705.1"/>
    </source>
</evidence>
<comment type="caution">
    <text evidence="1">The sequence shown here is derived from an EMBL/GenBank/DDBJ whole genome shotgun (WGS) entry which is preliminary data.</text>
</comment>
<name>A0A7X9RZS6_9BACT</name>
<organism evidence="1 2">
    <name type="scientific">Flammeovirga aprica JL-4</name>
    <dbReference type="NCBI Taxonomy" id="694437"/>
    <lineage>
        <taxon>Bacteria</taxon>
        <taxon>Pseudomonadati</taxon>
        <taxon>Bacteroidota</taxon>
        <taxon>Cytophagia</taxon>
        <taxon>Cytophagales</taxon>
        <taxon>Flammeovirgaceae</taxon>
        <taxon>Flammeovirga</taxon>
    </lineage>
</organism>
<gene>
    <name evidence="1" type="ORF">HHU12_27315</name>
</gene>
<dbReference type="Proteomes" id="UP000576082">
    <property type="component" value="Unassembled WGS sequence"/>
</dbReference>
<proteinExistence type="predicted"/>
<protein>
    <submittedName>
        <fullName evidence="1">Uncharacterized protein</fullName>
    </submittedName>
</protein>
<sequence>MTAILQTMTARKRIVYTFILLFLNSLLTPSFVFALTSGPAQPETQTFSQAETSDMVNLFTGDFSYNIPLLELPGPNGGYPLHLNYQAGIGVDQEASWVGLGWNLNPGAITRQVRGIPDDFKGDEVRQEIQMKPDINVGLMVGGNLEVAGFDPELGVSVGMNYNTYRGISYSVGADIMAVLSKTSLKDKEMVNNGKKDTLSTHSLSSSISLGANLDTKGGLTVSGNLGIGGAANRALFGLNGGMQYNSIKGGSDLQLTPYASRSFSVDVQRKDKEGNKITKTINGSQTYKTIRSGSFSFSHSGFSPKIPFGSNSFGMTFDVKLGGSLFTIFGNAVVKGAYSQTTFDENKTVGAYGSYYHHIAADNKNRLLDFNTEKDVALSEATQNLSQTGLLQDIYVVNGQGFSGMFRAKMNHIPMLGDKKVKSESHNGSIGTDVPLFKIGANGTYMQTKEESGVWYSSETDLGINKSESEGNGASFKMYGEALPVDTNTLSDADIFNPSNIDHNKNKFLAQKNVVNTLSKTNSNSSIISIQSAYLKKGSTAPELDVSIITSNGEEPALDRSKHKDHHIGAFIATNEGGARYIYGLPAYNNSKKEVTRSVKEPRNIYGHYSSQVDVRTSPKNLSSTNKFEQVMETPAFTYAHLLTAIVGPDYVDVTGDGFTEDDLGYWVKFTYKKVDDKFKWRAPYLDGNYSPGSLSDIEDDKGNYSIGDKEIYILAKAETATHIALFNTSDREDGLSAYTTELASSTENANNGTRSKQQKLDNIELYTRKAYNLKSGDPLYFKRSPLKKVHFNYTGEDGIGYNLCKGTPNSVAIGQGKLTLHSLHFTYGKTNRSYSNPYKFYYNEGGDKDSYHTDSQDRWGTYRRLSNGLNEVFFPYTDQLESKETLGYYAGMWSISKIKLPSGADIHIEYESDDYAYVQEKEAMEMVKLTDGSGENEGGIKNLSSFLKFRAPNWMNSSNAQEGFNELFDFDGKGNAQVAYSARLLLSKDRYRWNDIKGYFKVNKRNISYSSGLITINTNEGVPSRYHPFELAAFQYIQASEPKLLGSLNTFDDPTSSEAVIMESLFAVVNLAEQLFRALTGYFNYCRITGVASKINLSYSFLRLKSSKTKNDQKHLCKYGGGHRVSQIAMYDGWSQDKQVVYGQVYNYERYNEKRNRYESTGVAAYEPLIGGEEIPHRLPVYTVREVALRNNDVSFIELPFNENFFPSPIVGYSQVEVLDLASAKALASKTSNGSLLKKVEGITPLSSFETIARSKKGKVVHEFYTAKDFPVRTAKTDIRKEAPGKNELRDLVQFVSERKFDASQGFCIINNDMHGKPKSMSFYAQEADGSISTTPTSWTKYKYLNEYLTSDDSTKLKLISKIPTGTYDEKGNLSSSKKEQYVGLEIDTFVGSSKYFTQTISGGLNFNLDAIPLAFVVIPFVALIPDVFISKENVTTFTTNKVIHQSGILESVESFHDGVYSLQENKLWDQNTGDVLVSKNTTHFYEREKDSMALEKEKTLFNVNIPAYYKYRRMDKASVNENLKFSANLQKYEQREELTGNGHPLNDPNPNIFIAESKSGDADYMKHLIAGDEFLVKSESESNPRKAVFIGLTKENKPAFELLLATQDTANTFDFRLIRSGNRNSLGVKAEEYVTLDTPTVLLVERQIEEPQEVKRVFITPTYQ</sequence>
<dbReference type="RefSeq" id="WP_169659913.1">
    <property type="nucleotide sequence ID" value="NZ_JABANE010000110.1"/>
</dbReference>
<reference evidence="1 2" key="1">
    <citation type="submission" date="2020-04" db="EMBL/GenBank/DDBJ databases">
        <title>Flammeovirga sp. SR4, a novel species isolated from seawater.</title>
        <authorList>
            <person name="Wang X."/>
        </authorList>
    </citation>
    <scope>NUCLEOTIDE SEQUENCE [LARGE SCALE GENOMIC DNA]</scope>
    <source>
        <strain evidence="1 2">ATCC 23126</strain>
    </source>
</reference>
<keyword evidence="2" id="KW-1185">Reference proteome</keyword>